<reference evidence="3 4" key="1">
    <citation type="journal article" date="2004" name="Science">
        <title>The Ashbya gossypii genome as a tool for mapping the ancient Saccharomyces cerevisiae genome.</title>
        <authorList>
            <person name="Dietrich F.S."/>
            <person name="Voegeli S."/>
            <person name="Brachat S."/>
            <person name="Lerch A."/>
            <person name="Gates K."/>
            <person name="Steiner S."/>
            <person name="Mohr C."/>
            <person name="Pohlmann R."/>
            <person name="Luedi P."/>
            <person name="Choi S."/>
            <person name="Wing R.A."/>
            <person name="Flavier A."/>
            <person name="Gaffney T.D."/>
            <person name="Philippsen P."/>
        </authorList>
    </citation>
    <scope>NUCLEOTIDE SEQUENCE [LARGE SCALE GENOMIC DNA]</scope>
    <source>
        <strain evidence="4">ATCC 10895 / CBS 109.51 / FGSC 9923 / NRRL Y-1056</strain>
    </source>
</reference>
<feature type="compositionally biased region" description="Basic and acidic residues" evidence="1">
    <location>
        <begin position="387"/>
        <end position="400"/>
    </location>
</feature>
<sequence>MPTKLEVNVNNIIFESYSVDPATGHPIYAFDSTYLPSAAEINDSTVYEVLLDRLMDNLINRLPSKPFSLVVFSSGFTANGINWVDGIRMYARLPRQNKNYLQKMYIVHESFFIRTVYQVLKNVMNIKFLNGGNSKDTLVHVSNLSELAEHIDITRLRISLNVYLYDYEINDTIKIPDWFKSSKGELSRKEYRQLIFDKIFKRLTLEAPQHPLVFQKPGSYKKINILLDVIERNNYIDLSQWDIYSIASVFLHFIKSKSKPLFPIDLLPLPIDDSFEYTYNTFFAMMAYNGYYDLVAAIFPFLHTLLENTKVTNHTYMTLSKCLTSAMCKEKVSMKSGDRLAVGTRFIRNLLIHFDGIRAKMSKHNGLHRRSKSVSARSLPRHMLPSRAKESAHRRSKTSDEAQLGSPSSRSPSPPPLPKRMPTNLPTPGAIPNSTSTPAKCMPDLPTRGSPRKAAGPGVSSNNVFSDTNTLKTKSSCPSLRTTDASVLSLNDAETDTELSLTKSKSASPSEAAPPMKLRNMSSNISLRLSSSTLWKESPASPDGKSSRTSESRRPSSAKPSADAVITDGLRKDSDPLVLVENIRSLALDKNEKIQTFDLELRRKKLRTHQVAGTTKFSPTSYSDIPSGNKVSRLASLYEQRLQGLKIMSEVKRD</sequence>
<dbReference type="OrthoDB" id="410651at2759"/>
<evidence type="ECO:0000256" key="1">
    <source>
        <dbReference type="SAM" id="MobiDB-lite"/>
    </source>
</evidence>
<organism evidence="3 4">
    <name type="scientific">Eremothecium gossypii (strain ATCC 10895 / CBS 109.51 / FGSC 9923 / NRRL Y-1056)</name>
    <name type="common">Yeast</name>
    <name type="synonym">Ashbya gossypii</name>
    <dbReference type="NCBI Taxonomy" id="284811"/>
    <lineage>
        <taxon>Eukaryota</taxon>
        <taxon>Fungi</taxon>
        <taxon>Dikarya</taxon>
        <taxon>Ascomycota</taxon>
        <taxon>Saccharomycotina</taxon>
        <taxon>Saccharomycetes</taxon>
        <taxon>Saccharomycetales</taxon>
        <taxon>Saccharomycetaceae</taxon>
        <taxon>Eremothecium</taxon>
    </lineage>
</organism>
<feature type="compositionally biased region" description="Low complexity" evidence="1">
    <location>
        <begin position="503"/>
        <end position="534"/>
    </location>
</feature>
<evidence type="ECO:0000259" key="2">
    <source>
        <dbReference type="SMART" id="SM00324"/>
    </source>
</evidence>
<dbReference type="KEGG" id="ago:AGOS_AFR631C"/>
<dbReference type="PANTHER" id="PTHR45808">
    <property type="entry name" value="RHO GTPASE-ACTIVATING PROTEIN 68F"/>
    <property type="match status" value="1"/>
</dbReference>
<dbReference type="GO" id="GO:0007264">
    <property type="term" value="P:small GTPase-mediated signal transduction"/>
    <property type="evidence" value="ECO:0000318"/>
    <property type="project" value="GO_Central"/>
</dbReference>
<feature type="region of interest" description="Disordered" evidence="1">
    <location>
        <begin position="363"/>
        <end position="479"/>
    </location>
</feature>
<protein>
    <submittedName>
        <fullName evidence="3">AFR631Cp</fullName>
    </submittedName>
</protein>
<dbReference type="Proteomes" id="UP000000591">
    <property type="component" value="Chromosome VI"/>
</dbReference>
<gene>
    <name evidence="3" type="ORF">AGOS_AFR631C</name>
</gene>
<feature type="domain" description="Rho-GAP" evidence="2">
    <location>
        <begin position="190"/>
        <end position="351"/>
    </location>
</feature>
<dbReference type="GeneID" id="4622465"/>
<evidence type="ECO:0000313" key="3">
    <source>
        <dbReference type="EMBL" id="AAS54002.1"/>
    </source>
</evidence>
<dbReference type="InterPro" id="IPR001251">
    <property type="entry name" value="CRAL-TRIO_dom"/>
</dbReference>
<feature type="compositionally biased region" description="Basic and acidic residues" evidence="1">
    <location>
        <begin position="545"/>
        <end position="554"/>
    </location>
</feature>
<dbReference type="PANTHER" id="PTHR45808:SF2">
    <property type="entry name" value="RHO GTPASE-ACTIVATING PROTEIN 68F"/>
    <property type="match status" value="1"/>
</dbReference>
<dbReference type="Gene3D" id="1.10.555.10">
    <property type="entry name" value="Rho GTPase activation protein"/>
    <property type="match status" value="1"/>
</dbReference>
<dbReference type="InParanoid" id="Q752E5"/>
<feature type="compositionally biased region" description="Polar residues" evidence="1">
    <location>
        <begin position="459"/>
        <end position="479"/>
    </location>
</feature>
<dbReference type="SUPFAM" id="SSF48350">
    <property type="entry name" value="GTPase activation domain, GAP"/>
    <property type="match status" value="1"/>
</dbReference>
<dbReference type="RefSeq" id="NP_986178.1">
    <property type="nucleotide sequence ID" value="NM_212314.1"/>
</dbReference>
<name>Q752E5_EREGS</name>
<dbReference type="OMA" id="KKISWVY"/>
<dbReference type="Pfam" id="PF13716">
    <property type="entry name" value="CRAL_TRIO_2"/>
    <property type="match status" value="1"/>
</dbReference>
<evidence type="ECO:0000313" key="4">
    <source>
        <dbReference type="Proteomes" id="UP000000591"/>
    </source>
</evidence>
<feature type="compositionally biased region" description="Basic residues" evidence="1">
    <location>
        <begin position="363"/>
        <end position="372"/>
    </location>
</feature>
<dbReference type="EMBL" id="AE016819">
    <property type="protein sequence ID" value="AAS54002.1"/>
    <property type="molecule type" value="Genomic_DNA"/>
</dbReference>
<dbReference type="CDD" id="cd00159">
    <property type="entry name" value="RhoGAP"/>
    <property type="match status" value="1"/>
</dbReference>
<dbReference type="Pfam" id="PF00620">
    <property type="entry name" value="RhoGAP"/>
    <property type="match status" value="1"/>
</dbReference>
<proteinExistence type="predicted"/>
<dbReference type="STRING" id="284811.Q752E5"/>
<reference evidence="4" key="2">
    <citation type="journal article" date="2013" name="G3 (Bethesda)">
        <title>Genomes of Ashbya fungi isolated from insects reveal four mating-type loci, numerous translocations, lack of transposons, and distinct gene duplications.</title>
        <authorList>
            <person name="Dietrich F.S."/>
            <person name="Voegeli S."/>
            <person name="Kuo S."/>
            <person name="Philippsen P."/>
        </authorList>
    </citation>
    <scope>GENOME REANNOTATION</scope>
    <source>
        <strain evidence="4">ATCC 10895 / CBS 109.51 / FGSC 9923 / NRRL Y-1056</strain>
    </source>
</reference>
<dbReference type="InterPro" id="IPR000198">
    <property type="entry name" value="RhoGAP_dom"/>
</dbReference>
<keyword evidence="4" id="KW-1185">Reference proteome</keyword>
<dbReference type="HOGENOM" id="CLU_027718_0_0_1"/>
<dbReference type="InterPro" id="IPR036865">
    <property type="entry name" value="CRAL-TRIO_dom_sf"/>
</dbReference>
<accession>Q752E5</accession>
<dbReference type="AlphaFoldDB" id="Q752E5"/>
<dbReference type="InterPro" id="IPR008936">
    <property type="entry name" value="Rho_GTPase_activation_prot"/>
</dbReference>
<dbReference type="SMART" id="SM00324">
    <property type="entry name" value="RhoGAP"/>
    <property type="match status" value="1"/>
</dbReference>
<dbReference type="GO" id="GO:0005096">
    <property type="term" value="F:GTPase activator activity"/>
    <property type="evidence" value="ECO:0000318"/>
    <property type="project" value="GO_Central"/>
</dbReference>
<dbReference type="eggNOG" id="KOG4406">
    <property type="taxonomic scope" value="Eukaryota"/>
</dbReference>
<feature type="region of interest" description="Disordered" evidence="1">
    <location>
        <begin position="491"/>
        <end position="564"/>
    </location>
</feature>
<dbReference type="GO" id="GO:0005737">
    <property type="term" value="C:cytoplasm"/>
    <property type="evidence" value="ECO:0000318"/>
    <property type="project" value="GO_Central"/>
</dbReference>
<dbReference type="Gene3D" id="3.40.525.10">
    <property type="entry name" value="CRAL-TRIO lipid binding domain"/>
    <property type="match status" value="1"/>
</dbReference>
<dbReference type="FunCoup" id="Q752E5">
    <property type="interactions" value="61"/>
</dbReference>